<evidence type="ECO:0000313" key="3">
    <source>
        <dbReference type="Proteomes" id="UP000001964"/>
    </source>
</evidence>
<dbReference type="STRING" id="394221.Mmar10_1732"/>
<dbReference type="InterPro" id="IPR006917">
    <property type="entry name" value="SOUL_heme-bd"/>
</dbReference>
<dbReference type="Proteomes" id="UP000001964">
    <property type="component" value="Chromosome"/>
</dbReference>
<dbReference type="KEGG" id="mmr:Mmar10_1732"/>
<evidence type="ECO:0000313" key="2">
    <source>
        <dbReference type="EMBL" id="ABI66024.1"/>
    </source>
</evidence>
<sequence precursor="true">MALRFAFLAAVIGLASTISSPSGAADEPPHEVVFRDGAIEYRDYAPQIAASVEVDGSMARAGNAGFRPLAGYIFGGNTARSGAGSAEIAMTTPVTQARSREIAMTTPVTQSNSGDGRWQVSFIMPSSWTMDTLPIPDDPRVALVEVPARRLAVIRFSGGPSDARFEAKAAELMAYLADAGQVVIGAPVYARYDPPWVPTPFRRNEVMIEIRSEQPVVR</sequence>
<dbReference type="PANTHER" id="PTHR11220:SF58">
    <property type="entry name" value="SOUL HEME-BINDING FAMILY PROTEIN"/>
    <property type="match status" value="1"/>
</dbReference>
<reference evidence="2 3" key="1">
    <citation type="submission" date="2006-08" db="EMBL/GenBank/DDBJ databases">
        <title>Complete sequence of Maricaulis maris MCS10.</title>
        <authorList>
            <consortium name="US DOE Joint Genome Institute"/>
            <person name="Copeland A."/>
            <person name="Lucas S."/>
            <person name="Lapidus A."/>
            <person name="Barry K."/>
            <person name="Detter J.C."/>
            <person name="Glavina del Rio T."/>
            <person name="Hammon N."/>
            <person name="Israni S."/>
            <person name="Dalin E."/>
            <person name="Tice H."/>
            <person name="Pitluck S."/>
            <person name="Saunders E."/>
            <person name="Brettin T."/>
            <person name="Bruce D."/>
            <person name="Han C."/>
            <person name="Tapia R."/>
            <person name="Gilna P."/>
            <person name="Schmutz J."/>
            <person name="Larimer F."/>
            <person name="Land M."/>
            <person name="Hauser L."/>
            <person name="Kyrpides N."/>
            <person name="Mikhailova N."/>
            <person name="Viollier P."/>
            <person name="Stephens C."/>
            <person name="Richardson P."/>
        </authorList>
    </citation>
    <scope>NUCLEOTIDE SEQUENCE [LARGE SCALE GENOMIC DNA]</scope>
    <source>
        <strain evidence="2 3">MCS10</strain>
    </source>
</reference>
<dbReference type="OrthoDB" id="2156220at2"/>
<organism evidence="2 3">
    <name type="scientific">Maricaulis maris (strain MCS10)</name>
    <name type="common">Caulobacter maris</name>
    <dbReference type="NCBI Taxonomy" id="394221"/>
    <lineage>
        <taxon>Bacteria</taxon>
        <taxon>Pseudomonadati</taxon>
        <taxon>Pseudomonadota</taxon>
        <taxon>Alphaproteobacteria</taxon>
        <taxon>Maricaulales</taxon>
        <taxon>Maricaulaceae</taxon>
        <taxon>Maricaulis</taxon>
    </lineage>
</organism>
<protein>
    <submittedName>
        <fullName evidence="2">SOUL heme-binding protein</fullName>
    </submittedName>
</protein>
<dbReference type="RefSeq" id="WP_011643670.1">
    <property type="nucleotide sequence ID" value="NC_008347.1"/>
</dbReference>
<dbReference type="SUPFAM" id="SSF55136">
    <property type="entry name" value="Probable bacterial effector-binding domain"/>
    <property type="match status" value="1"/>
</dbReference>
<dbReference type="Gene3D" id="3.20.80.10">
    <property type="entry name" value="Regulatory factor, effector binding domain"/>
    <property type="match status" value="1"/>
</dbReference>
<dbReference type="eggNOG" id="COG3449">
    <property type="taxonomic scope" value="Bacteria"/>
</dbReference>
<accession>Q0ANW3</accession>
<gene>
    <name evidence="2" type="ordered locus">Mmar10_1732</name>
</gene>
<dbReference type="HOGENOM" id="CLU_068699_0_1_5"/>
<evidence type="ECO:0000256" key="1">
    <source>
        <dbReference type="SAM" id="SignalP"/>
    </source>
</evidence>
<dbReference type="Pfam" id="PF04832">
    <property type="entry name" value="SOUL"/>
    <property type="match status" value="1"/>
</dbReference>
<feature type="signal peptide" evidence="1">
    <location>
        <begin position="1"/>
        <end position="24"/>
    </location>
</feature>
<dbReference type="AlphaFoldDB" id="Q0ANW3"/>
<keyword evidence="1" id="KW-0732">Signal</keyword>
<dbReference type="PANTHER" id="PTHR11220">
    <property type="entry name" value="HEME-BINDING PROTEIN-RELATED"/>
    <property type="match status" value="1"/>
</dbReference>
<proteinExistence type="predicted"/>
<keyword evidence="3" id="KW-1185">Reference proteome</keyword>
<dbReference type="InterPro" id="IPR011256">
    <property type="entry name" value="Reg_factor_effector_dom_sf"/>
</dbReference>
<feature type="chain" id="PRO_5004168239" evidence="1">
    <location>
        <begin position="25"/>
        <end position="218"/>
    </location>
</feature>
<name>Q0ANW3_MARMM</name>
<dbReference type="EMBL" id="CP000449">
    <property type="protein sequence ID" value="ABI66024.1"/>
    <property type="molecule type" value="Genomic_DNA"/>
</dbReference>